<gene>
    <name evidence="1" type="ORF">B8V81_5058</name>
</gene>
<comment type="caution">
    <text evidence="1">The sequence shown here is derived from an EMBL/GenBank/DDBJ whole genome shotgun (WGS) entry which is preliminary data.</text>
</comment>
<evidence type="ECO:0000313" key="2">
    <source>
        <dbReference type="Proteomes" id="UP000234789"/>
    </source>
</evidence>
<name>A0A2N5MZL3_9BACL</name>
<proteinExistence type="predicted"/>
<sequence>MQYYQISVRTDSITLNDKTWDKLKLEDINFLELRIDFKYMIIYDKK</sequence>
<accession>A0A2N5MZL3</accession>
<evidence type="ECO:0000313" key="1">
    <source>
        <dbReference type="EMBL" id="PLT43518.1"/>
    </source>
</evidence>
<dbReference type="Proteomes" id="UP000234789">
    <property type="component" value="Unassembled WGS sequence"/>
</dbReference>
<protein>
    <submittedName>
        <fullName evidence="1">Uncharacterized protein</fullName>
    </submittedName>
</protein>
<dbReference type="EMBL" id="NFEZ01000005">
    <property type="protein sequence ID" value="PLT43518.1"/>
    <property type="molecule type" value="Genomic_DNA"/>
</dbReference>
<reference evidence="1 2" key="1">
    <citation type="submission" date="2017-05" db="EMBL/GenBank/DDBJ databases">
        <title>Functional genome analysis of Paenibacillus pasadenensis strain R16: insights on endophytic life style and antifungal activity.</title>
        <authorList>
            <person name="Passera A."/>
            <person name="Marcolungo L."/>
            <person name="Casati P."/>
            <person name="Brasca M."/>
            <person name="Quaglino F."/>
            <person name="Delledonne M."/>
        </authorList>
    </citation>
    <scope>NUCLEOTIDE SEQUENCE [LARGE SCALE GENOMIC DNA]</scope>
    <source>
        <strain evidence="1 2">R16</strain>
    </source>
</reference>
<keyword evidence="2" id="KW-1185">Reference proteome</keyword>
<organism evidence="1 2">
    <name type="scientific">Paenibacillus pasadenensis</name>
    <dbReference type="NCBI Taxonomy" id="217090"/>
    <lineage>
        <taxon>Bacteria</taxon>
        <taxon>Bacillati</taxon>
        <taxon>Bacillota</taxon>
        <taxon>Bacilli</taxon>
        <taxon>Bacillales</taxon>
        <taxon>Paenibacillaceae</taxon>
        <taxon>Paenibacillus</taxon>
    </lineage>
</organism>
<dbReference type="AlphaFoldDB" id="A0A2N5MZL3"/>